<evidence type="ECO:0000313" key="3">
    <source>
        <dbReference type="RefSeq" id="XP_029641357.1"/>
    </source>
</evidence>
<evidence type="ECO:0000259" key="1">
    <source>
        <dbReference type="Pfam" id="PF00078"/>
    </source>
</evidence>
<dbReference type="AlphaFoldDB" id="A0A6P7SSV2"/>
<reference evidence="3" key="1">
    <citation type="submission" date="2025-08" db="UniProtKB">
        <authorList>
            <consortium name="RefSeq"/>
        </authorList>
    </citation>
    <scope>IDENTIFICATION</scope>
</reference>
<dbReference type="Pfam" id="PF00078">
    <property type="entry name" value="RVT_1"/>
    <property type="match status" value="1"/>
</dbReference>
<sequence>MDHIFTLTQLLERVNEYKLPLCVAFVDYKKAFDSVETNAVLNSLQKQGVEAQYVQLLREANSGCTTDIVLLSSPVRVPIEKGVKQGDAISSKLFTACLEQIIRGIDWQGCVNGATHPPPFR</sequence>
<gene>
    <name evidence="3" type="primary">LOC115216295</name>
</gene>
<dbReference type="Proteomes" id="UP000515154">
    <property type="component" value="Linkage group LG10"/>
</dbReference>
<organism evidence="2 3">
    <name type="scientific">Octopus sinensis</name>
    <name type="common">East Asian common octopus</name>
    <dbReference type="NCBI Taxonomy" id="2607531"/>
    <lineage>
        <taxon>Eukaryota</taxon>
        <taxon>Metazoa</taxon>
        <taxon>Spiralia</taxon>
        <taxon>Lophotrochozoa</taxon>
        <taxon>Mollusca</taxon>
        <taxon>Cephalopoda</taxon>
        <taxon>Coleoidea</taxon>
        <taxon>Octopodiformes</taxon>
        <taxon>Octopoda</taxon>
        <taxon>Incirrata</taxon>
        <taxon>Octopodidae</taxon>
        <taxon>Octopus</taxon>
    </lineage>
</organism>
<dbReference type="PANTHER" id="PTHR47027:SF20">
    <property type="entry name" value="REVERSE TRANSCRIPTASE-LIKE PROTEIN WITH RNA-DIRECTED DNA POLYMERASE DOMAIN"/>
    <property type="match status" value="1"/>
</dbReference>
<dbReference type="PANTHER" id="PTHR47027">
    <property type="entry name" value="REVERSE TRANSCRIPTASE DOMAIN-CONTAINING PROTEIN"/>
    <property type="match status" value="1"/>
</dbReference>
<feature type="domain" description="Reverse transcriptase" evidence="1">
    <location>
        <begin position="13"/>
        <end position="106"/>
    </location>
</feature>
<name>A0A6P7SSV2_9MOLL</name>
<proteinExistence type="predicted"/>
<dbReference type="RefSeq" id="XP_029641357.1">
    <property type="nucleotide sequence ID" value="XM_029785497.1"/>
</dbReference>
<dbReference type="KEGG" id="osn:115216295"/>
<evidence type="ECO:0000313" key="2">
    <source>
        <dbReference type="Proteomes" id="UP000515154"/>
    </source>
</evidence>
<keyword evidence="2" id="KW-1185">Reference proteome</keyword>
<dbReference type="InterPro" id="IPR000477">
    <property type="entry name" value="RT_dom"/>
</dbReference>
<protein>
    <submittedName>
        <fullName evidence="3">Uncharacterized protein LOC115216295</fullName>
    </submittedName>
</protein>
<accession>A0A6P7SSV2</accession>